<dbReference type="VEuPathDB" id="FungiDB:H257_03344"/>
<dbReference type="Gene3D" id="1.25.10.10">
    <property type="entry name" value="Leucine-rich Repeat Variant"/>
    <property type="match status" value="8"/>
</dbReference>
<dbReference type="GeneID" id="20805340"/>
<gene>
    <name evidence="9" type="ORF">H257_03344</name>
</gene>
<evidence type="ECO:0000256" key="1">
    <source>
        <dbReference type="ARBA" id="ARBA00004592"/>
    </source>
</evidence>
<dbReference type="OrthoDB" id="7537227at2759"/>
<keyword evidence="5" id="KW-0472">Membrane</keyword>
<dbReference type="RefSeq" id="XP_009825672.1">
    <property type="nucleotide sequence ID" value="XM_009827370.1"/>
</dbReference>
<evidence type="ECO:0000256" key="8">
    <source>
        <dbReference type="SAM" id="MobiDB-lite"/>
    </source>
</evidence>
<dbReference type="EMBL" id="KI913119">
    <property type="protein sequence ID" value="ETV83980.1"/>
    <property type="molecule type" value="Genomic_DNA"/>
</dbReference>
<evidence type="ECO:0000256" key="5">
    <source>
        <dbReference type="ARBA" id="ARBA00023136"/>
    </source>
</evidence>
<evidence type="ECO:0000256" key="6">
    <source>
        <dbReference type="ARBA" id="ARBA00023288"/>
    </source>
</evidence>
<dbReference type="SMART" id="SM00185">
    <property type="entry name" value="ARM"/>
    <property type="match status" value="22"/>
</dbReference>
<evidence type="ECO:0000256" key="3">
    <source>
        <dbReference type="ARBA" id="ARBA00022554"/>
    </source>
</evidence>
<protein>
    <recommendedName>
        <fullName evidence="7">Vacuolar protein 8</fullName>
    </recommendedName>
</protein>
<dbReference type="PANTHER" id="PTHR47249:SF1">
    <property type="entry name" value="VACUOLAR PROTEIN 8"/>
    <property type="match status" value="1"/>
</dbReference>
<dbReference type="SUPFAM" id="SSF48371">
    <property type="entry name" value="ARM repeat"/>
    <property type="match status" value="8"/>
</dbReference>
<comment type="subcellular location">
    <subcellularLocation>
        <location evidence="1">Vacuole membrane</location>
        <topology evidence="1">Lipid-anchor</topology>
    </subcellularLocation>
</comment>
<evidence type="ECO:0000256" key="7">
    <source>
        <dbReference type="ARBA" id="ARBA00026209"/>
    </source>
</evidence>
<keyword evidence="6" id="KW-0449">Lipoprotein</keyword>
<dbReference type="GO" id="GO:0071562">
    <property type="term" value="P:nucleus-vacuole junction assembly"/>
    <property type="evidence" value="ECO:0007669"/>
    <property type="project" value="InterPro"/>
</dbReference>
<evidence type="ECO:0000256" key="4">
    <source>
        <dbReference type="ARBA" id="ARBA00022737"/>
    </source>
</evidence>
<keyword evidence="4" id="KW-0677">Repeat</keyword>
<dbReference type="InterPro" id="IPR045156">
    <property type="entry name" value="Vac8"/>
</dbReference>
<evidence type="ECO:0000256" key="2">
    <source>
        <dbReference type="ARBA" id="ARBA00005462"/>
    </source>
</evidence>
<dbReference type="STRING" id="112090.W4GW73"/>
<proteinExistence type="inferred from homology"/>
<dbReference type="InterPro" id="IPR011989">
    <property type="entry name" value="ARM-like"/>
</dbReference>
<dbReference type="PANTHER" id="PTHR47249">
    <property type="entry name" value="VACUOLAR PROTEIN 8"/>
    <property type="match status" value="1"/>
</dbReference>
<comment type="similarity">
    <text evidence="2">Belongs to the beta-catenin family.</text>
</comment>
<feature type="region of interest" description="Disordered" evidence="8">
    <location>
        <begin position="1538"/>
        <end position="1560"/>
    </location>
</feature>
<dbReference type="InterPro" id="IPR000225">
    <property type="entry name" value="Armadillo"/>
</dbReference>
<dbReference type="GO" id="GO:0043495">
    <property type="term" value="F:protein-membrane adaptor activity"/>
    <property type="evidence" value="ECO:0007669"/>
    <property type="project" value="InterPro"/>
</dbReference>
<feature type="compositionally biased region" description="Polar residues" evidence="8">
    <location>
        <begin position="1546"/>
        <end position="1560"/>
    </location>
</feature>
<reference evidence="9" key="1">
    <citation type="submission" date="2013-12" db="EMBL/GenBank/DDBJ databases">
        <title>The Genome Sequence of Aphanomyces astaci APO3.</title>
        <authorList>
            <consortium name="The Broad Institute Genomics Platform"/>
            <person name="Russ C."/>
            <person name="Tyler B."/>
            <person name="van West P."/>
            <person name="Dieguez-Uribeondo J."/>
            <person name="Young S.K."/>
            <person name="Zeng Q."/>
            <person name="Gargeya S."/>
            <person name="Fitzgerald M."/>
            <person name="Abouelleil A."/>
            <person name="Alvarado L."/>
            <person name="Chapman S.B."/>
            <person name="Gainer-Dewar J."/>
            <person name="Goldberg J."/>
            <person name="Griggs A."/>
            <person name="Gujja S."/>
            <person name="Hansen M."/>
            <person name="Howarth C."/>
            <person name="Imamovic A."/>
            <person name="Ireland A."/>
            <person name="Larimer J."/>
            <person name="McCowan C."/>
            <person name="Murphy C."/>
            <person name="Pearson M."/>
            <person name="Poon T.W."/>
            <person name="Priest M."/>
            <person name="Roberts A."/>
            <person name="Saif S."/>
            <person name="Shea T."/>
            <person name="Sykes S."/>
            <person name="Wortman J."/>
            <person name="Nusbaum C."/>
            <person name="Birren B."/>
        </authorList>
    </citation>
    <scope>NUCLEOTIDE SEQUENCE [LARGE SCALE GENOMIC DNA]</scope>
    <source>
        <strain evidence="9">APO3</strain>
    </source>
</reference>
<evidence type="ECO:0000313" key="9">
    <source>
        <dbReference type="EMBL" id="ETV83980.1"/>
    </source>
</evidence>
<keyword evidence="3" id="KW-0926">Vacuole</keyword>
<sequence>MGQIASAPCGTGLGPSTACSAATWEDVDDLQTQPIDIRHFLRRAEDEAKCWKAADAGPVPVQPIRLLPTPPDQLTKATERASSKWNSKPQHATEAIPPVIMTPDEASAVLPRLMDDRWVYPVVAMVGSKDAKVAEMALASLTSILESESRQAMALQAQCIPKLVHALTYAHHQRAAFDACTALCNGNRVATVEMISNGVVDTVFDVCKLKLSNADDRKCSALQLLAVLAKQLEGKTLVATLERVTLLVDFLSHTHAPIAFYALSCLSELFHCESARKDAIRLGVIPTLLRYLHASTTCNKTILLQAVYALSILGTHESDAFPMAESVKAICQVMEILRGALKRSRLASLVCMFVTGLSWKHPSCQRFQHALRDNAAPNLFAILASLLIGGSNDVLCAAALAVGALSHRCLPNVQAFAKLDVHTILAKMLPHKDDRVVTCVAMALTRFLTAFTLQAKHMHLLWEPWQQDVAQAISTCSSPDGTSLDILYAAVLRKYHKEQQQQYPLEVDPLDVNNYQSPLLSSPALSASAFELQAALDLFVVEGEKRRWANDEAVDCLLHCVTLAATDMQLELLLFFQTCTNPLGGDIEPVEFCNLFLVHDGLLLFLSLLESPTLAPSHLCSVLHTLKHLTVAYYTSPWPQPPSAVVDMVQHVVALIARVDNLDVQRLTTKLLDVLTETKCCQVYPTLTTLLASNPHSVANLLFANCHSIQHGAGIVVSRVVHHSRGQWTPLPSALLQLTALLQSPSHDVTYAASHAWGSLLDRNDLCLVFSTYPDGVPALLDLLEAPTRRPKHLVDTGRTLYRATKHPEIQPLLVGRGLALLERLMVHPVDAVGHYVMLTLGLVGKNDALRPAVVTPTLVAQLRAFVASGSLLLKGDDDDPNVASFHEPRRLSNLMDALCWIGEVAVDAATQQVLLHAGVVDQVANVVLTKGPMSDVKLCALSAMASLCSSDPTTRNHVLGDALVDAVLRHLDTTSHKEGDDADEEIVLICLNILLHLLRAPTAQGIIAKSPRMGNIVQTLRYTSDKVRSLAAQVLAMLARRHDAVKADMCRMDVNNILLNVVVAESHNDDNDDDRKDVIRINAASRVQRHALHAMAVLCEGTSPAAKTNKHETLDFPLAMNLTDLLEVPGSDDAVESTALLGAVLANTTYHSARNQRLLLQRGVEAKCIALVQYVFATTNTTSPSSFSEMLAVESLKTLTNLATHPENRKEMGTDQSLYGALLIALQSDVSSLHRFASLTMAHLCTGSNDPHKIAMGAYGGLLPALAERLSSKDPHVLENVCFATTKLGTHGGNKIVFGANLIFERLLPLVLHAEVAIQKMAMTAIAILIEGNDRNKASLVECNAIPILCSLCNDHNSVHGRILEGALHTLSELVIGQVVEVSKYINPTMVIDMVGSVNCKLQKAALVLLAHLTKESFNKLRFGAPPCIAALVTCLHTMPRTDDSNDERRRDDLDDSLPISRSLLDSEADLALVELAATSLANLSFEATNNTTIVVDADPDNQLMARLGELMESAMQIAYDSRASPSKVAKKQQLSPLKAKQVIGSPNQDQSADSKSATSEQRVVAPLLASRPMQCQHILEQCALIVNNCAHVILRHGVVTEPVVAIVCRMLAHSSDLVKKCACFALTTWCSKQPQHQQWVLSQPTAVLSTLIGMLNSSSQGIVEASLWILTKLSMYQDTYVKMAANDIVRILEHMIFRYHTTLGSGVLDRAIRLLGNLGLHDVVRKTIRGEVIVAGPLTSILEHQKGTDGPSSMPDTNPSAKATTATTVISHVKNVARLIGILLTDDALKLFFPKKTLTVLQTIYVGTNAPPVKVRRNIIVIFWLLSVVEEHRPLLAHPDKDVVGRLVMALARDEHELYVRANVLAMLAMWSQHDTICQTLYARDIVASVLKYLVVPDLSCDTFCAVIIHHLSNLKDTVRTKLAAEGTTEIVVSLLERCVSNPAPFDPFGYHLVGILANLTVQDDVKSVVVHVHGIHTILAFLRQNINYKFLDDAKGGDVLDLFAKVVANLSFDDTCKPDLIDLGGLELVLQVLSRQFASLAGVENYVLCVGNLSTVADSIPRLEATSAIPILLDLLELHQSTSPWIVKCAIWAISNMTLDSATSKHQLHGYPGGLDLVLSLLVTEKNKQTDTIIECALSCLSSIVMEEEIACSLGKCSAIGHILRFLEPHVRQSLQRKAVKTIGCLASFGHAVYIDDLSRTHTHLLSIATDANLKSIAPSAINALRRISHLRNESPHVLCDNVQGIDALLKLIQSDAASTVLDALHLIHHIATVTAPISSNAEYFASKRTCTQASELLVSSSNVEIQESAVRLCVYLVKQTNFDGCSQHAENWALVLSRLCRWWEQHQFNLSSHELCPSLLAGFDQMMAFPVFIRTLNDAILTKPSLKCLADLLPALVAQKDEPGGNTLPCVRSLVHLVQDHSYYKAQLQGDLPAQLLQLLLVTPDEETAILLVVLRGMEIYCSVPPTVCDVFVQVVGAVRLLHLLFDVDVHVVAKALATIHLLVHEPTAPGVFRMANGVGAMATKLKQENLPKDNNVKLLLCLAALWEDTPATCCAFHDSHVISVVMAKTLEVHFAESLTLLQGLSTSISFHAALFNHAATFLELLSRRASHSGNDTVLLLLIMCNMCCCGPSFDHDATRHIQSFAMEWVDMNVMGTLLPLSQWMDGVQPPRRSAKVSPRWETETELVLRMLGQITRDPHLRLVFRDGVDLPDLLSLLRPQLSTSELLGMGVLRGAAQVLANISLEKDIQIMIIVEDGVTFLAKLLMLQNLPQDNDGLALALVQTVRNLSHDSEVQAILGAHHTFPYFIQQMQVLAAMSDMALSSGLEVLSVEIIHDIATTPQWVDTLVGDRCHDVLLALIDRHVDECHHVPIELLAVQTLVQLTQTSDVKALCASNAVIRLAQLMSSHYFPTFSTLSERKATEFAALLTALARCTRASDTARSQLAKSEKFLAQFTTWFVHDAVEFVDEANAVALLSNMTLNVCQAVAQQAAPTLLTRVAQVCMDVQATPEVHTSCLHLLAQCLGGHVDAVDQTAWEYAFVPMFLASSPLEHALDHTLGSEAAAHGLVVLQGCLKYGGYSMTPFPVPLAVVLAVVAALGSSTNPNIAVEVLQQLVTSTATRRLIAMSSAFDSFVTVVSRHDSLLGQSPVQSVARQLVDDAIDIHVPRDEAIVPLLLHKFLPKDTVQLSVLSLLGHLALFSPQWCSLVLAQVQSTAPAMALLSKHVESIHARTCSRASINATAVVSTHDMLRVYLFAITLKELTWADVSTAVCFVSDILSWFTSQKSTPRFVDIYPVLLYCTSCLLKPTANTNDVSRSKQINGQRRSSSTGILDDEPWQVDILRDVVHILTVATDIPIQVSGLNTLVTINKLWQSDRKLLQLVEGSPTKAMTLQRIVGLVVTTHTAALEVLTLMVTSGHQDLVDELKAIGTKDKLESLQDILQSSQDKAMTTAILDLLGYSMDLSEAFVLDLHAFADDNLVNNPAERSALMTKLKATLDMGVVTDHAILTVVVPVLVETAARDRTFVNECVQCLGKVAGFPAFAQCPMAPPILLRLYVNEYLTLTPDNQDLLLDMLFMLQSHQGDFDWHDDWHALDKLLGLAASVLVCQVSAAARIMTFVWSAVAGHDELLHLVASQAHLLVPLCAPVLTGPPPPMSKKIDQLAKPNQVVHVVLVRLVHALSTLSTLSPDMLKPLAPLVESLVHCLATYPLHSVAKQQPPQLAYLSDIASIVLQFATHVDDTTFFLDKALKQLMGAVESLPPSHLGLRNHLLQLLAALTQLPPVVGALHRLQGLDSFVRLFHSSTAKMDQQAHILACLAQSARIGGLESEVIARLVGHPSSATELLQCLNRSSREPQEHAAYLLSALLLLRPDLGGTAGCVSMLVECLEAVDIVVVRYVLVCLSSILHVDGTQETLLRHATVPVLAQILQKADDVCTEHVLRVLAILCSKHKVTVCRRVVAANLLGILMSTVQQQVGQRRSNVFHASWVLSCISKDKDLVFRMHEVDCDFVLNVVQQIDLYPLPTVNKLLRFVGNVWTHESAGLPVAGIVRKLLGLVPMSENAKVQKNGGRVLSLLFVLPEMDALEDIVLALAQYLFDTLPSSLDKLVAASLVALVDGLQQPDSTTDRCIRSLVAEEGDHFLHMLHLLSPNSFHPVTNRLLLALQFITALVNSNEMVQRLEPMLLPPLLHLLSNDPLEHLNSSTIKQLLGVLSGLTRSNASSLAMNPIVVGAIKRLVGLAQEDDSYHTEALHVLVNFASVSDLRQSIVLHGGLAALLLELEDDMVDAHLQLALLGVANLSADDLAKQTVQFAPHVPRFLALLSAPNANVQALAVWIVSNICVIDAVRRTINAENGATVLQSLLNEVNSPAVTSRPLSSSKRIREMAPKAIQDLGFAPLHL</sequence>
<dbReference type="InterPro" id="IPR016024">
    <property type="entry name" value="ARM-type_fold"/>
</dbReference>
<name>W4GW73_APHAT</name>
<accession>W4GW73</accession>
<organism evidence="9">
    <name type="scientific">Aphanomyces astaci</name>
    <name type="common">Crayfish plague agent</name>
    <dbReference type="NCBI Taxonomy" id="112090"/>
    <lineage>
        <taxon>Eukaryota</taxon>
        <taxon>Sar</taxon>
        <taxon>Stramenopiles</taxon>
        <taxon>Oomycota</taxon>
        <taxon>Saprolegniomycetes</taxon>
        <taxon>Saprolegniales</taxon>
        <taxon>Verrucalvaceae</taxon>
        <taxon>Aphanomyces</taxon>
    </lineage>
</organism>
<dbReference type="GO" id="GO:0005774">
    <property type="term" value="C:vacuolar membrane"/>
    <property type="evidence" value="ECO:0007669"/>
    <property type="project" value="UniProtKB-SubCell"/>
</dbReference>